<dbReference type="EMBL" id="CAEZWN010000026">
    <property type="protein sequence ID" value="CAB4652250.1"/>
    <property type="molecule type" value="Genomic_DNA"/>
</dbReference>
<evidence type="ECO:0000256" key="2">
    <source>
        <dbReference type="SAM" id="MobiDB-lite"/>
    </source>
</evidence>
<dbReference type="InterPro" id="IPR001647">
    <property type="entry name" value="HTH_TetR"/>
</dbReference>
<reference evidence="4" key="1">
    <citation type="submission" date="2020-05" db="EMBL/GenBank/DDBJ databases">
        <authorList>
            <person name="Chiriac C."/>
            <person name="Salcher M."/>
            <person name="Ghai R."/>
            <person name="Kavagutti S V."/>
        </authorList>
    </citation>
    <scope>NUCLEOTIDE SEQUENCE</scope>
</reference>
<dbReference type="SUPFAM" id="SSF46689">
    <property type="entry name" value="Homeodomain-like"/>
    <property type="match status" value="1"/>
</dbReference>
<feature type="domain" description="HTH tetR-type" evidence="3">
    <location>
        <begin position="25"/>
        <end position="85"/>
    </location>
</feature>
<name>A0A6J6KR15_9ZZZZ</name>
<dbReference type="Gene3D" id="1.10.357.10">
    <property type="entry name" value="Tetracycline Repressor, domain 2"/>
    <property type="match status" value="1"/>
</dbReference>
<proteinExistence type="predicted"/>
<evidence type="ECO:0000313" key="4">
    <source>
        <dbReference type="EMBL" id="CAB4652250.1"/>
    </source>
</evidence>
<dbReference type="PRINTS" id="PR00455">
    <property type="entry name" value="HTHTETR"/>
</dbReference>
<gene>
    <name evidence="4" type="ORF">UFOPK2252_00428</name>
</gene>
<keyword evidence="1" id="KW-0238">DNA-binding</keyword>
<dbReference type="PROSITE" id="PS50977">
    <property type="entry name" value="HTH_TETR_2"/>
    <property type="match status" value="1"/>
</dbReference>
<feature type="region of interest" description="Disordered" evidence="2">
    <location>
        <begin position="1"/>
        <end position="22"/>
    </location>
</feature>
<accession>A0A6J6KR15</accession>
<dbReference type="InterPro" id="IPR009057">
    <property type="entry name" value="Homeodomain-like_sf"/>
</dbReference>
<sequence>MSSLPAFNLPENSTGTYAKQHATSNRSRQAIFRGAKEIISEVGSYESNMAEIALRAQVSRATIYNQFADKAEMMSYLIDSEITRLTDLAIAADSREESLYRLSVEISQDLALRQMVESDPTDIAKLMTITDHPLWVKVHQSLVSIFGADSAGCGLILRWLIAQIASPITEDESRTQAKRLLRTLI</sequence>
<organism evidence="4">
    <name type="scientific">freshwater metagenome</name>
    <dbReference type="NCBI Taxonomy" id="449393"/>
    <lineage>
        <taxon>unclassified sequences</taxon>
        <taxon>metagenomes</taxon>
        <taxon>ecological metagenomes</taxon>
    </lineage>
</organism>
<evidence type="ECO:0000259" key="3">
    <source>
        <dbReference type="PROSITE" id="PS50977"/>
    </source>
</evidence>
<dbReference type="AlphaFoldDB" id="A0A6J6KR15"/>
<protein>
    <submittedName>
        <fullName evidence="4">Unannotated protein</fullName>
    </submittedName>
</protein>
<evidence type="ECO:0000256" key="1">
    <source>
        <dbReference type="ARBA" id="ARBA00023125"/>
    </source>
</evidence>
<dbReference type="GO" id="GO:0003677">
    <property type="term" value="F:DNA binding"/>
    <property type="evidence" value="ECO:0007669"/>
    <property type="project" value="UniProtKB-KW"/>
</dbReference>
<dbReference type="Pfam" id="PF00440">
    <property type="entry name" value="TetR_N"/>
    <property type="match status" value="1"/>
</dbReference>